<evidence type="ECO:0000313" key="3">
    <source>
        <dbReference type="Proteomes" id="UP000019365"/>
    </source>
</evidence>
<protein>
    <recommendedName>
        <fullName evidence="1">N-acetyltransferase domain-containing protein</fullName>
    </recommendedName>
</protein>
<accession>W7UJK8</accession>
<dbReference type="eggNOG" id="COG0456">
    <property type="taxonomic scope" value="Bacteria"/>
</dbReference>
<reference evidence="2 3" key="1">
    <citation type="journal article" date="2014" name="PLoS ONE">
        <title>Rumen cellulosomics: divergent fiber-degrading strategies revealed by comparative genome-wide analysis of six ruminococcal strains.</title>
        <authorList>
            <person name="Dassa B."/>
            <person name="Borovok I."/>
            <person name="Ruimy-Israeli V."/>
            <person name="Lamed R."/>
            <person name="Flint H.J."/>
            <person name="Duncan S.H."/>
            <person name="Henrissat B."/>
            <person name="Coutinho P."/>
            <person name="Morrison M."/>
            <person name="Mosoni P."/>
            <person name="Yeoman C.J."/>
            <person name="White B.A."/>
            <person name="Bayer E.A."/>
        </authorList>
    </citation>
    <scope>NUCLEOTIDE SEQUENCE [LARGE SCALE GENOMIC DNA]</scope>
    <source>
        <strain evidence="2 3">007c</strain>
    </source>
</reference>
<dbReference type="EMBL" id="ATAX01000003">
    <property type="protein sequence ID" value="EWM55236.1"/>
    <property type="molecule type" value="Genomic_DNA"/>
</dbReference>
<dbReference type="InterPro" id="IPR016181">
    <property type="entry name" value="Acyl_CoA_acyltransferase"/>
</dbReference>
<evidence type="ECO:0000313" key="2">
    <source>
        <dbReference type="EMBL" id="EWM55236.1"/>
    </source>
</evidence>
<comment type="caution">
    <text evidence="2">The sequence shown here is derived from an EMBL/GenBank/DDBJ whole genome shotgun (WGS) entry which is preliminary data.</text>
</comment>
<dbReference type="Proteomes" id="UP000019365">
    <property type="component" value="Unassembled WGS sequence"/>
</dbReference>
<dbReference type="PATRIC" id="fig|1341157.4.peg.50"/>
<feature type="domain" description="N-acetyltransferase" evidence="1">
    <location>
        <begin position="5"/>
        <end position="153"/>
    </location>
</feature>
<dbReference type="Gene3D" id="3.40.630.30">
    <property type="match status" value="1"/>
</dbReference>
<dbReference type="InterPro" id="IPR000182">
    <property type="entry name" value="GNAT_dom"/>
</dbReference>
<dbReference type="PROSITE" id="PS51186">
    <property type="entry name" value="GNAT"/>
    <property type="match status" value="1"/>
</dbReference>
<dbReference type="SUPFAM" id="SSF55729">
    <property type="entry name" value="Acyl-CoA N-acyltransferases (Nat)"/>
    <property type="match status" value="1"/>
</dbReference>
<proteinExistence type="predicted"/>
<dbReference type="Pfam" id="PF00583">
    <property type="entry name" value="Acetyltransf_1"/>
    <property type="match status" value="1"/>
</dbReference>
<dbReference type="GO" id="GO:0016747">
    <property type="term" value="F:acyltransferase activity, transferring groups other than amino-acyl groups"/>
    <property type="evidence" value="ECO:0007669"/>
    <property type="project" value="InterPro"/>
</dbReference>
<keyword evidence="3" id="KW-1185">Reference proteome</keyword>
<dbReference type="AlphaFoldDB" id="W7UJK8"/>
<gene>
    <name evidence="2" type="ORF">RF007C_04580</name>
</gene>
<evidence type="ECO:0000259" key="1">
    <source>
        <dbReference type="PROSITE" id="PS51186"/>
    </source>
</evidence>
<dbReference type="CDD" id="cd04301">
    <property type="entry name" value="NAT_SF"/>
    <property type="match status" value="1"/>
</dbReference>
<sequence>MFMKTEYRKAAAEDAELLTEIYNASFYKDYIRYGECPAYGKTIEMMKLSIIEHPKFLIIYNSEPIGCISCKELKKGEYEIGCLCVIPEYQGKGIGTSAVEFIKSYYSDWKSFSLITPADKSENIRFYTEKCGFYLQSDEMNGNVRVARLILKR</sequence>
<organism evidence="2 3">
    <name type="scientific">Ruminococcus flavefaciens 007c</name>
    <dbReference type="NCBI Taxonomy" id="1341157"/>
    <lineage>
        <taxon>Bacteria</taxon>
        <taxon>Bacillati</taxon>
        <taxon>Bacillota</taxon>
        <taxon>Clostridia</taxon>
        <taxon>Eubacteriales</taxon>
        <taxon>Oscillospiraceae</taxon>
        <taxon>Ruminococcus</taxon>
    </lineage>
</organism>
<name>W7UJK8_RUMFL</name>